<reference evidence="2 3" key="1">
    <citation type="submission" date="2020-12" db="EMBL/GenBank/DDBJ databases">
        <title>Draft genome sequence of furan degrading bacterial strain FUR100.</title>
        <authorList>
            <person name="Woiski C."/>
        </authorList>
    </citation>
    <scope>NUCLEOTIDE SEQUENCE [LARGE SCALE GENOMIC DNA]</scope>
    <source>
        <strain evidence="2 3">FUR100</strain>
    </source>
</reference>
<keyword evidence="3" id="KW-1185">Reference proteome</keyword>
<keyword evidence="1" id="KW-0175">Coiled coil</keyword>
<accession>A0A8I0ZUJ5</accession>
<name>A0A8I0ZUJ5_RHOER</name>
<comment type="caution">
    <text evidence="2">The sequence shown here is derived from an EMBL/GenBank/DDBJ whole genome shotgun (WGS) entry which is preliminary data.</text>
</comment>
<dbReference type="Proteomes" id="UP000627573">
    <property type="component" value="Unassembled WGS sequence"/>
</dbReference>
<organism evidence="2 3">
    <name type="scientific">Rhodococcus erythropolis</name>
    <name type="common">Arthrobacter picolinophilus</name>
    <dbReference type="NCBI Taxonomy" id="1833"/>
    <lineage>
        <taxon>Bacteria</taxon>
        <taxon>Bacillati</taxon>
        <taxon>Actinomycetota</taxon>
        <taxon>Actinomycetes</taxon>
        <taxon>Mycobacteriales</taxon>
        <taxon>Nocardiaceae</taxon>
        <taxon>Rhodococcus</taxon>
        <taxon>Rhodococcus erythropolis group</taxon>
    </lineage>
</organism>
<evidence type="ECO:0000313" key="2">
    <source>
        <dbReference type="EMBL" id="MBH5142569.1"/>
    </source>
</evidence>
<evidence type="ECO:0000256" key="1">
    <source>
        <dbReference type="SAM" id="Coils"/>
    </source>
</evidence>
<dbReference type="EMBL" id="JAECSB010000028">
    <property type="protein sequence ID" value="MBH5142569.1"/>
    <property type="molecule type" value="Genomic_DNA"/>
</dbReference>
<gene>
    <name evidence="2" type="ORF">I3517_08060</name>
</gene>
<dbReference type="RefSeq" id="WP_197940805.1">
    <property type="nucleotide sequence ID" value="NZ_JAECSB010000028.1"/>
</dbReference>
<evidence type="ECO:0000313" key="3">
    <source>
        <dbReference type="Proteomes" id="UP000627573"/>
    </source>
</evidence>
<proteinExistence type="predicted"/>
<dbReference type="AlphaFoldDB" id="A0A8I0ZUJ5"/>
<sequence length="166" mass="18013">MWIVALGKALEIGGLALAARGLFLAWRHSADGAHLFPEWVRDLNPFPRRRSATVYATAATLSVGTASALVEVSVDPNQPLAPRVAALEANLSAARRDIFELTSELRQQAHKFEAEHKRIERTLLSALAEESRKQTGHAVIELRTAVLGLSLSAFGVLIQLPQSLGM</sequence>
<protein>
    <submittedName>
        <fullName evidence="2">Uncharacterized protein</fullName>
    </submittedName>
</protein>
<feature type="coiled-coil region" evidence="1">
    <location>
        <begin position="84"/>
        <end position="122"/>
    </location>
</feature>